<feature type="transmembrane region" description="Helical" evidence="1">
    <location>
        <begin position="135"/>
        <end position="156"/>
    </location>
</feature>
<feature type="domain" description="DUF112" evidence="2">
    <location>
        <begin position="17"/>
        <end position="436"/>
    </location>
</feature>
<feature type="transmembrane region" description="Helical" evidence="1">
    <location>
        <begin position="56"/>
        <end position="79"/>
    </location>
</feature>
<dbReference type="Pfam" id="PF01970">
    <property type="entry name" value="TctA"/>
    <property type="match status" value="1"/>
</dbReference>
<dbReference type="PANTHER" id="PTHR35342:SF5">
    <property type="entry name" value="TRICARBOXYLIC TRANSPORT PROTEIN"/>
    <property type="match status" value="1"/>
</dbReference>
<feature type="transmembrane region" description="Helical" evidence="1">
    <location>
        <begin position="387"/>
        <end position="407"/>
    </location>
</feature>
<organism evidence="3 4">
    <name type="scientific">Thalassospira marina</name>
    <dbReference type="NCBI Taxonomy" id="2048283"/>
    <lineage>
        <taxon>Bacteria</taxon>
        <taxon>Pseudomonadati</taxon>
        <taxon>Pseudomonadota</taxon>
        <taxon>Alphaproteobacteria</taxon>
        <taxon>Rhodospirillales</taxon>
        <taxon>Thalassospiraceae</taxon>
        <taxon>Thalassospira</taxon>
    </lineage>
</organism>
<feature type="transmembrane region" description="Helical" evidence="1">
    <location>
        <begin position="459"/>
        <end position="481"/>
    </location>
</feature>
<proteinExistence type="predicted"/>
<accession>A0ABN5FFW6</accession>
<dbReference type="RefSeq" id="WP_101285453.1">
    <property type="nucleotide sequence ID" value="NZ_CP024199.1"/>
</dbReference>
<dbReference type="PANTHER" id="PTHR35342">
    <property type="entry name" value="TRICARBOXYLIC TRANSPORT PROTEIN"/>
    <property type="match status" value="1"/>
</dbReference>
<feature type="transmembrane region" description="Helical" evidence="1">
    <location>
        <begin position="427"/>
        <end position="444"/>
    </location>
</feature>
<keyword evidence="1" id="KW-0812">Transmembrane</keyword>
<dbReference type="InterPro" id="IPR002823">
    <property type="entry name" value="DUF112_TM"/>
</dbReference>
<feature type="transmembrane region" description="Helical" evidence="1">
    <location>
        <begin position="163"/>
        <end position="181"/>
    </location>
</feature>
<protein>
    <recommendedName>
        <fullName evidence="2">DUF112 domain-containing protein</fullName>
    </recommendedName>
</protein>
<keyword evidence="4" id="KW-1185">Reference proteome</keyword>
<sequence>MSSIMDAFAVIFSFSGLACLIAGTVVGVVVGALPGLGPSIGITLLIPFTYNMPPELSMLLLVALYMAAEYGGSVSAILLSTPGTAAAAATAIDGYAMTRKGEANQALAVSLNASCVGGLVGAFALLVLAKPLASVALEFGPAAYFSVGLFGLTSVASLSSGSLVKGLIAGAFGLAIATIGIDPISGVPRFTFGVPELFEGIPFLTALIGLFAVSEAFSLAEGGKTETHSMAPKVRFALLSMTQWRKLGSTIASGSIIGTLLGILPGVGGNIACWVSYDFSRRRSKTPDEFGKGAPEGVAAPESANNATVGGAMIPLMALGVPGSPTTAVLVGALILHGLRPGPELFASEPVLVNTVLWGLAMTSVALFFVGSMLLPVWGWVLRLSNSVIAVGIGCMAMLGAFALRNLMFDVYMTIAFGILGYILKKFKIPMAPIILSMVLGYLIETNYRTALVTSHGDYAIFVTSPLSLLFLVLSAISLLLPVWGKIKSRRQATTNQSA</sequence>
<feature type="transmembrane region" description="Helical" evidence="1">
    <location>
        <begin position="201"/>
        <end position="220"/>
    </location>
</feature>
<feature type="transmembrane region" description="Helical" evidence="1">
    <location>
        <begin position="251"/>
        <end position="277"/>
    </location>
</feature>
<evidence type="ECO:0000313" key="4">
    <source>
        <dbReference type="Proteomes" id="UP000233458"/>
    </source>
</evidence>
<feature type="transmembrane region" description="Helical" evidence="1">
    <location>
        <begin position="312"/>
        <end position="339"/>
    </location>
</feature>
<reference evidence="3 4" key="1">
    <citation type="submission" date="2017-10" db="EMBL/GenBank/DDBJ databases">
        <title>Biodiversity and function of Thalassospira species in the particle-attached aromatic-hydrocarbon-degrading consortia from the surface seawater of the China South Sea.</title>
        <authorList>
            <person name="Dong C."/>
            <person name="Liu R."/>
            <person name="Shao Z."/>
        </authorList>
    </citation>
    <scope>NUCLEOTIDE SEQUENCE [LARGE SCALE GENOMIC DNA]</scope>
    <source>
        <strain evidence="3 4">CSC3H3</strain>
    </source>
</reference>
<dbReference type="Proteomes" id="UP000233458">
    <property type="component" value="Chromosome"/>
</dbReference>
<feature type="transmembrane region" description="Helical" evidence="1">
    <location>
        <begin position="351"/>
        <end position="375"/>
    </location>
</feature>
<evidence type="ECO:0000256" key="1">
    <source>
        <dbReference type="SAM" id="Phobius"/>
    </source>
</evidence>
<name>A0ABN5FFW6_9PROT</name>
<feature type="transmembrane region" description="Helical" evidence="1">
    <location>
        <begin position="7"/>
        <end position="36"/>
    </location>
</feature>
<keyword evidence="1" id="KW-1133">Transmembrane helix</keyword>
<dbReference type="EMBL" id="CP024199">
    <property type="protein sequence ID" value="AUG54013.1"/>
    <property type="molecule type" value="Genomic_DNA"/>
</dbReference>
<keyword evidence="1" id="KW-0472">Membrane</keyword>
<evidence type="ECO:0000313" key="3">
    <source>
        <dbReference type="EMBL" id="AUG54013.1"/>
    </source>
</evidence>
<feature type="transmembrane region" description="Helical" evidence="1">
    <location>
        <begin position="106"/>
        <end position="129"/>
    </location>
</feature>
<evidence type="ECO:0000259" key="2">
    <source>
        <dbReference type="Pfam" id="PF01970"/>
    </source>
</evidence>
<gene>
    <name evidence="3" type="ORF">CSC3H3_15760</name>
</gene>